<protein>
    <submittedName>
        <fullName evidence="2">Putative dynein intermediate chain</fullName>
    </submittedName>
</protein>
<organism evidence="2 3">
    <name type="scientific">Trypanosoma conorhini</name>
    <dbReference type="NCBI Taxonomy" id="83891"/>
    <lineage>
        <taxon>Eukaryota</taxon>
        <taxon>Discoba</taxon>
        <taxon>Euglenozoa</taxon>
        <taxon>Kinetoplastea</taxon>
        <taxon>Metakinetoplastina</taxon>
        <taxon>Trypanosomatida</taxon>
        <taxon>Trypanosomatidae</taxon>
        <taxon>Trypanosoma</taxon>
    </lineage>
</organism>
<accession>A0A3R7JW98</accession>
<feature type="compositionally biased region" description="Low complexity" evidence="1">
    <location>
        <begin position="49"/>
        <end position="62"/>
    </location>
</feature>
<comment type="caution">
    <text evidence="2">The sequence shown here is derived from an EMBL/GenBank/DDBJ whole genome shotgun (WGS) entry which is preliminary data.</text>
</comment>
<dbReference type="AlphaFoldDB" id="A0A3R7JW98"/>
<feature type="region of interest" description="Disordered" evidence="1">
    <location>
        <begin position="49"/>
        <end position="68"/>
    </location>
</feature>
<dbReference type="Proteomes" id="UP000284403">
    <property type="component" value="Unassembled WGS sequence"/>
</dbReference>
<sequence>MDLAAKRRQLEEIRAAREAKQRSVQQQLQQRQQQSSRQKTSAAVVASSFACSSTPKSSMTSSVGGEPLQRAVSLSSVASAREEPHARNLQAASPCMYRKAARFTVLTALL</sequence>
<dbReference type="GeneID" id="40322978"/>
<proteinExistence type="predicted"/>
<reference evidence="2 3" key="1">
    <citation type="journal article" date="2018" name="BMC Genomics">
        <title>Genomic comparison of Trypanosoma conorhini and Trypanosoma rangeli to Trypanosoma cruzi strains of high and low virulence.</title>
        <authorList>
            <person name="Bradwell K.R."/>
            <person name="Koparde V.N."/>
            <person name="Matveyev A.V."/>
            <person name="Serrano M.G."/>
            <person name="Alves J.M."/>
            <person name="Parikh H."/>
            <person name="Huang B."/>
            <person name="Lee V."/>
            <person name="Espinosa-Alvarez O."/>
            <person name="Ortiz P.A."/>
            <person name="Costa-Martins A.G."/>
            <person name="Teixeira M.M."/>
            <person name="Buck G.A."/>
        </authorList>
    </citation>
    <scope>NUCLEOTIDE SEQUENCE [LARGE SCALE GENOMIC DNA]</scope>
    <source>
        <strain evidence="2 3">025E</strain>
    </source>
</reference>
<feature type="compositionally biased region" description="Low complexity" evidence="1">
    <location>
        <begin position="22"/>
        <end position="40"/>
    </location>
</feature>
<name>A0A3R7JW98_9TRYP</name>
<evidence type="ECO:0000313" key="3">
    <source>
        <dbReference type="Proteomes" id="UP000284403"/>
    </source>
</evidence>
<keyword evidence="3" id="KW-1185">Reference proteome</keyword>
<feature type="region of interest" description="Disordered" evidence="1">
    <location>
        <begin position="16"/>
        <end position="40"/>
    </location>
</feature>
<dbReference type="RefSeq" id="XP_029223700.1">
    <property type="nucleotide sequence ID" value="XM_029376186.1"/>
</dbReference>
<evidence type="ECO:0000256" key="1">
    <source>
        <dbReference type="SAM" id="MobiDB-lite"/>
    </source>
</evidence>
<evidence type="ECO:0000313" key="2">
    <source>
        <dbReference type="EMBL" id="RNE97835.1"/>
    </source>
</evidence>
<gene>
    <name evidence="2" type="ORF">Tco025E_09367</name>
</gene>
<dbReference type="EMBL" id="MKKU01001092">
    <property type="protein sequence ID" value="RNE97835.1"/>
    <property type="molecule type" value="Genomic_DNA"/>
</dbReference>